<evidence type="ECO:0000313" key="6">
    <source>
        <dbReference type="EMBL" id="KFN43560.1"/>
    </source>
</evidence>
<dbReference type="SUPFAM" id="SSF50022">
    <property type="entry name" value="ISP domain"/>
    <property type="match status" value="1"/>
</dbReference>
<keyword evidence="3" id="KW-0408">Iron</keyword>
<gene>
    <name evidence="6" type="ORF">N789_09810</name>
</gene>
<comment type="caution">
    <text evidence="6">The sequence shown here is derived from an EMBL/GenBank/DDBJ whole genome shotgun (WGS) entry which is preliminary data.</text>
</comment>
<dbReference type="Pfam" id="PF00355">
    <property type="entry name" value="Rieske"/>
    <property type="match status" value="1"/>
</dbReference>
<keyword evidence="2" id="KW-0479">Metal-binding</keyword>
<dbReference type="CDD" id="cd03467">
    <property type="entry name" value="Rieske"/>
    <property type="match status" value="1"/>
</dbReference>
<dbReference type="PANTHER" id="PTHR40261">
    <property type="match status" value="1"/>
</dbReference>
<dbReference type="GO" id="GO:0051537">
    <property type="term" value="F:2 iron, 2 sulfur cluster binding"/>
    <property type="evidence" value="ECO:0007669"/>
    <property type="project" value="UniProtKB-KW"/>
</dbReference>
<dbReference type="InterPro" id="IPR036922">
    <property type="entry name" value="Rieske_2Fe-2S_sf"/>
</dbReference>
<sequence length="114" mass="12258">MRRSELPNDDISLVDAVIDGENESIMLYRKDDAVHAWLNVCPHAGRRLDYAPGRFLRDEGRLVCAAHGASFDLESGECLAGPCRGAHLRAVPLIVGDAGELAWAGEPDDVTSSG</sequence>
<evidence type="ECO:0000256" key="4">
    <source>
        <dbReference type="ARBA" id="ARBA00023014"/>
    </source>
</evidence>
<dbReference type="Proteomes" id="UP000029385">
    <property type="component" value="Unassembled WGS sequence"/>
</dbReference>
<protein>
    <recommendedName>
        <fullName evidence="5">Rieske domain-containing protein</fullName>
    </recommendedName>
</protein>
<keyword evidence="4" id="KW-0411">Iron-sulfur</keyword>
<feature type="domain" description="Rieske" evidence="5">
    <location>
        <begin position="1"/>
        <end position="102"/>
    </location>
</feature>
<proteinExistence type="predicted"/>
<name>A0A091BGS0_9GAMM</name>
<accession>A0A091BGS0</accession>
<evidence type="ECO:0000256" key="1">
    <source>
        <dbReference type="ARBA" id="ARBA00022714"/>
    </source>
</evidence>
<dbReference type="STRING" id="1121015.GCA_000420545_00774"/>
<dbReference type="RefSeq" id="WP_022968425.1">
    <property type="nucleotide sequence ID" value="NZ_ATVD01000001.1"/>
</dbReference>
<organism evidence="6 7">
    <name type="scientific">Arenimonas oryziterrae DSM 21050 = YC6267</name>
    <dbReference type="NCBI Taxonomy" id="1121015"/>
    <lineage>
        <taxon>Bacteria</taxon>
        <taxon>Pseudomonadati</taxon>
        <taxon>Pseudomonadota</taxon>
        <taxon>Gammaproteobacteria</taxon>
        <taxon>Lysobacterales</taxon>
        <taxon>Lysobacteraceae</taxon>
        <taxon>Arenimonas</taxon>
    </lineage>
</organism>
<dbReference type="AlphaFoldDB" id="A0A091BGS0"/>
<evidence type="ECO:0000313" key="7">
    <source>
        <dbReference type="Proteomes" id="UP000029385"/>
    </source>
</evidence>
<dbReference type="InterPro" id="IPR017941">
    <property type="entry name" value="Rieske_2Fe-2S"/>
</dbReference>
<evidence type="ECO:0000256" key="3">
    <source>
        <dbReference type="ARBA" id="ARBA00023004"/>
    </source>
</evidence>
<dbReference type="EMBL" id="AVCI01000005">
    <property type="protein sequence ID" value="KFN43560.1"/>
    <property type="molecule type" value="Genomic_DNA"/>
</dbReference>
<dbReference type="PANTHER" id="PTHR40261:SF1">
    <property type="entry name" value="RIESKE DOMAIN-CONTAINING PROTEIN"/>
    <property type="match status" value="1"/>
</dbReference>
<dbReference type="eggNOG" id="COG2146">
    <property type="taxonomic scope" value="Bacteria"/>
</dbReference>
<dbReference type="PROSITE" id="PS51296">
    <property type="entry name" value="RIESKE"/>
    <property type="match status" value="1"/>
</dbReference>
<dbReference type="PATRIC" id="fig|1121015.4.peg.1449"/>
<dbReference type="Gene3D" id="2.102.10.10">
    <property type="entry name" value="Rieske [2Fe-2S] iron-sulphur domain"/>
    <property type="match status" value="1"/>
</dbReference>
<keyword evidence="7" id="KW-1185">Reference proteome</keyword>
<reference evidence="6 7" key="1">
    <citation type="submission" date="2013-09" db="EMBL/GenBank/DDBJ databases">
        <title>Genome sequencing of Arenimonas oryziterrae.</title>
        <authorList>
            <person name="Chen F."/>
            <person name="Wang G."/>
        </authorList>
    </citation>
    <scope>NUCLEOTIDE SEQUENCE [LARGE SCALE GENOMIC DNA]</scope>
    <source>
        <strain evidence="6 7">YC6267</strain>
    </source>
</reference>
<dbReference type="GO" id="GO:0046872">
    <property type="term" value="F:metal ion binding"/>
    <property type="evidence" value="ECO:0007669"/>
    <property type="project" value="UniProtKB-KW"/>
</dbReference>
<evidence type="ECO:0000259" key="5">
    <source>
        <dbReference type="PROSITE" id="PS51296"/>
    </source>
</evidence>
<evidence type="ECO:0000256" key="2">
    <source>
        <dbReference type="ARBA" id="ARBA00022723"/>
    </source>
</evidence>
<keyword evidence="1" id="KW-0001">2Fe-2S</keyword>